<evidence type="ECO:0000256" key="2">
    <source>
        <dbReference type="ARBA" id="ARBA00022448"/>
    </source>
</evidence>
<dbReference type="RefSeq" id="WP_069033753.1">
    <property type="nucleotide sequence ID" value="NZ_MDKC01000013.1"/>
</dbReference>
<dbReference type="SUPFAM" id="SSF103473">
    <property type="entry name" value="MFS general substrate transporter"/>
    <property type="match status" value="1"/>
</dbReference>
<dbReference type="InterPro" id="IPR011701">
    <property type="entry name" value="MFS"/>
</dbReference>
<evidence type="ECO:0000256" key="7">
    <source>
        <dbReference type="SAM" id="Phobius"/>
    </source>
</evidence>
<feature type="transmembrane region" description="Helical" evidence="7">
    <location>
        <begin position="12"/>
        <end position="36"/>
    </location>
</feature>
<evidence type="ECO:0000256" key="3">
    <source>
        <dbReference type="ARBA" id="ARBA00022475"/>
    </source>
</evidence>
<feature type="transmembrane region" description="Helical" evidence="7">
    <location>
        <begin position="383"/>
        <end position="403"/>
    </location>
</feature>
<gene>
    <name evidence="9" type="ORF">BED47_05700</name>
</gene>
<evidence type="ECO:0000256" key="1">
    <source>
        <dbReference type="ARBA" id="ARBA00004651"/>
    </source>
</evidence>
<keyword evidence="4 7" id="KW-0812">Transmembrane</keyword>
<keyword evidence="10" id="KW-1185">Reference proteome</keyword>
<feature type="domain" description="Major facilitator superfamily (MFS) profile" evidence="8">
    <location>
        <begin position="220"/>
        <end position="423"/>
    </location>
</feature>
<sequence>MIQIFKNKNLSWLFLANFTSQIGSVVGMTAFMLYLLRKFSNQPYYATITELMYTLPMIFVFFLVGVVADRLNRKKIAVNCDFISAILSIILLITIMQDWIYLSFGILFLRSGVSKFFQPAQSALLQGILTEDQYAISAGLNQLVSSLFMLFGGAIGTFIFWTLGVEAAIVIDMISFIASGLFILLAKVSKDITNPNGEHKLKDLKFTLVLKDFKEGIYYIINHSLLRSLISGFFLFGVINGGFSVMPSFILKYKLAPSNYEEMLIYIGVAFGSGVLIGSIVGSMLAKKMPLPYMIISGLIVSGLCVIAGGFSNTTYAYIIWQFIIGLALPIINIGLGGWFPKIVEKKMMGRVQGWISPIILFSQSITLGLIAAFYPSILKIEWLHAIVGASLSIVGIYYLFILPKFLRAESIKTVKVEKSVNQ</sequence>
<dbReference type="Pfam" id="PF07690">
    <property type="entry name" value="MFS_1"/>
    <property type="match status" value="1"/>
</dbReference>
<name>A0ABX2ZRD0_9BACI</name>
<keyword evidence="2" id="KW-0813">Transport</keyword>
<keyword evidence="5 7" id="KW-1133">Transmembrane helix</keyword>
<feature type="transmembrane region" description="Helical" evidence="7">
    <location>
        <begin position="293"/>
        <end position="312"/>
    </location>
</feature>
<comment type="caution">
    <text evidence="9">The sequence shown here is derived from an EMBL/GenBank/DDBJ whole genome shotgun (WGS) entry which is preliminary data.</text>
</comment>
<comment type="subcellular location">
    <subcellularLocation>
        <location evidence="1">Cell membrane</location>
        <topology evidence="1">Multi-pass membrane protein</topology>
    </subcellularLocation>
</comment>
<feature type="transmembrane region" description="Helical" evidence="7">
    <location>
        <begin position="229"/>
        <end position="251"/>
    </location>
</feature>
<feature type="transmembrane region" description="Helical" evidence="7">
    <location>
        <begin position="318"/>
        <end position="340"/>
    </location>
</feature>
<reference evidence="9 10" key="1">
    <citation type="submission" date="2016-07" db="EMBL/GenBank/DDBJ databases">
        <authorList>
            <person name="Townsley L."/>
            <person name="Shank E.A."/>
        </authorList>
    </citation>
    <scope>NUCLEOTIDE SEQUENCE [LARGE SCALE GENOMIC DNA]</scope>
    <source>
        <strain evidence="9 10">CH01</strain>
    </source>
</reference>
<dbReference type="PROSITE" id="PS50850">
    <property type="entry name" value="MFS"/>
    <property type="match status" value="1"/>
</dbReference>
<dbReference type="EMBL" id="MDKC01000013">
    <property type="protein sequence ID" value="ODG91972.1"/>
    <property type="molecule type" value="Genomic_DNA"/>
</dbReference>
<feature type="transmembrane region" description="Helical" evidence="7">
    <location>
        <begin position="263"/>
        <end position="286"/>
    </location>
</feature>
<evidence type="ECO:0000256" key="5">
    <source>
        <dbReference type="ARBA" id="ARBA00022989"/>
    </source>
</evidence>
<feature type="transmembrane region" description="Helical" evidence="7">
    <location>
        <begin position="138"/>
        <end position="161"/>
    </location>
</feature>
<evidence type="ECO:0000313" key="10">
    <source>
        <dbReference type="Proteomes" id="UP000094580"/>
    </source>
</evidence>
<evidence type="ECO:0000256" key="6">
    <source>
        <dbReference type="ARBA" id="ARBA00023136"/>
    </source>
</evidence>
<feature type="transmembrane region" description="Helical" evidence="7">
    <location>
        <begin position="42"/>
        <end position="64"/>
    </location>
</feature>
<dbReference type="InterPro" id="IPR036259">
    <property type="entry name" value="MFS_trans_sf"/>
</dbReference>
<evidence type="ECO:0000256" key="4">
    <source>
        <dbReference type="ARBA" id="ARBA00022692"/>
    </source>
</evidence>
<keyword evidence="6 7" id="KW-0472">Membrane</keyword>
<organism evidence="9 10">
    <name type="scientific">Gottfriedia luciferensis</name>
    <dbReference type="NCBI Taxonomy" id="178774"/>
    <lineage>
        <taxon>Bacteria</taxon>
        <taxon>Bacillati</taxon>
        <taxon>Bacillota</taxon>
        <taxon>Bacilli</taxon>
        <taxon>Bacillales</taxon>
        <taxon>Bacillaceae</taxon>
        <taxon>Gottfriedia</taxon>
    </lineage>
</organism>
<feature type="transmembrane region" description="Helical" evidence="7">
    <location>
        <begin position="352"/>
        <end position="377"/>
    </location>
</feature>
<evidence type="ECO:0000313" key="9">
    <source>
        <dbReference type="EMBL" id="ODG91972.1"/>
    </source>
</evidence>
<dbReference type="CDD" id="cd06173">
    <property type="entry name" value="MFS_MefA_like"/>
    <property type="match status" value="1"/>
</dbReference>
<proteinExistence type="predicted"/>
<dbReference type="Proteomes" id="UP000094580">
    <property type="component" value="Unassembled WGS sequence"/>
</dbReference>
<dbReference type="Gene3D" id="1.20.1250.20">
    <property type="entry name" value="MFS general substrate transporter like domains"/>
    <property type="match status" value="2"/>
</dbReference>
<evidence type="ECO:0000259" key="8">
    <source>
        <dbReference type="PROSITE" id="PS50850"/>
    </source>
</evidence>
<dbReference type="PANTHER" id="PTHR43266">
    <property type="entry name" value="MACROLIDE-EFFLUX PROTEIN"/>
    <property type="match status" value="1"/>
</dbReference>
<protein>
    <submittedName>
        <fullName evidence="9">MFS transporter</fullName>
    </submittedName>
</protein>
<dbReference type="PANTHER" id="PTHR43266:SF8">
    <property type="entry name" value="MACROLIDE-EFFLUX PROTEIN"/>
    <property type="match status" value="1"/>
</dbReference>
<keyword evidence="3" id="KW-1003">Cell membrane</keyword>
<accession>A0ABX2ZRD0</accession>
<dbReference type="InterPro" id="IPR020846">
    <property type="entry name" value="MFS_dom"/>
</dbReference>